<dbReference type="InterPro" id="IPR011009">
    <property type="entry name" value="Kinase-like_dom_sf"/>
</dbReference>
<dbReference type="InterPro" id="IPR002575">
    <property type="entry name" value="Aminoglycoside_PTrfase"/>
</dbReference>
<dbReference type="Pfam" id="PF01636">
    <property type="entry name" value="APH"/>
    <property type="match status" value="1"/>
</dbReference>
<comment type="caution">
    <text evidence="2">The sequence shown here is derived from an EMBL/GenBank/DDBJ whole genome shotgun (WGS) entry which is preliminary data.</text>
</comment>
<evidence type="ECO:0000313" key="3">
    <source>
        <dbReference type="Proteomes" id="UP001278766"/>
    </source>
</evidence>
<dbReference type="AlphaFoldDB" id="A0AAE0LTS6"/>
<keyword evidence="3" id="KW-1185">Reference proteome</keyword>
<sequence length="283" mass="33036">MAVRPPLPYFAPEGSLPTPRLPTVAEILASETFLVRYGAAPIVRVGDHYVVKYGRKVSLQEGENMLFVRQFTSVPVPTVYALFHDKETGNNFIIQEYIPGTMLDLLWDKLSYTEKMRITWQLRQNMEELRRIPSPGYYGGIWEQPAPYYSFRGLESAFSAAQETEEYWAYGLWRSLDLKLKGNARRILRSRWCKYQAIFKGHEAVFTHGGLYPGNIMLNEETGTVVIINWELSGWYPSFWEYCCAIILLQYRRDWALWVPVILDKYVEELKLVKSHRKLMLKS</sequence>
<dbReference type="SUPFAM" id="SSF56112">
    <property type="entry name" value="Protein kinase-like (PK-like)"/>
    <property type="match status" value="1"/>
</dbReference>
<dbReference type="GO" id="GO:0016301">
    <property type="term" value="F:kinase activity"/>
    <property type="evidence" value="ECO:0007669"/>
    <property type="project" value="UniProtKB-KW"/>
</dbReference>
<dbReference type="InterPro" id="IPR051678">
    <property type="entry name" value="AGP_Transferase"/>
</dbReference>
<dbReference type="PANTHER" id="PTHR21310">
    <property type="entry name" value="AMINOGLYCOSIDE PHOSPHOTRANSFERASE-RELATED-RELATED"/>
    <property type="match status" value="1"/>
</dbReference>
<dbReference type="Gene3D" id="3.90.1200.10">
    <property type="match status" value="1"/>
</dbReference>
<dbReference type="EMBL" id="JAUEPN010000003">
    <property type="protein sequence ID" value="KAK3297273.1"/>
    <property type="molecule type" value="Genomic_DNA"/>
</dbReference>
<dbReference type="Proteomes" id="UP001278766">
    <property type="component" value="Unassembled WGS sequence"/>
</dbReference>
<keyword evidence="2" id="KW-0418">Kinase</keyword>
<feature type="domain" description="Aminoglycoside phosphotransferase" evidence="1">
    <location>
        <begin position="48"/>
        <end position="258"/>
    </location>
</feature>
<keyword evidence="2" id="KW-0808">Transferase</keyword>
<dbReference type="CDD" id="cd05120">
    <property type="entry name" value="APH_ChoK_like"/>
    <property type="match status" value="1"/>
</dbReference>
<name>A0AAE0LTS6_9PEZI</name>
<proteinExistence type="predicted"/>
<evidence type="ECO:0000259" key="1">
    <source>
        <dbReference type="Pfam" id="PF01636"/>
    </source>
</evidence>
<reference evidence="2" key="1">
    <citation type="journal article" date="2023" name="Mol. Phylogenet. Evol.">
        <title>Genome-scale phylogeny and comparative genomics of the fungal order Sordariales.</title>
        <authorList>
            <person name="Hensen N."/>
            <person name="Bonometti L."/>
            <person name="Westerberg I."/>
            <person name="Brannstrom I.O."/>
            <person name="Guillou S."/>
            <person name="Cros-Aarteil S."/>
            <person name="Calhoun S."/>
            <person name="Haridas S."/>
            <person name="Kuo A."/>
            <person name="Mondo S."/>
            <person name="Pangilinan J."/>
            <person name="Riley R."/>
            <person name="LaButti K."/>
            <person name="Andreopoulos B."/>
            <person name="Lipzen A."/>
            <person name="Chen C."/>
            <person name="Yan M."/>
            <person name="Daum C."/>
            <person name="Ng V."/>
            <person name="Clum A."/>
            <person name="Steindorff A."/>
            <person name="Ohm R.A."/>
            <person name="Martin F."/>
            <person name="Silar P."/>
            <person name="Natvig D.O."/>
            <person name="Lalanne C."/>
            <person name="Gautier V."/>
            <person name="Ament-Velasquez S.L."/>
            <person name="Kruys A."/>
            <person name="Hutchinson M.I."/>
            <person name="Powell A.J."/>
            <person name="Barry K."/>
            <person name="Miller A.N."/>
            <person name="Grigoriev I.V."/>
            <person name="Debuchy R."/>
            <person name="Gladieux P."/>
            <person name="Hiltunen Thoren M."/>
            <person name="Johannesson H."/>
        </authorList>
    </citation>
    <scope>NUCLEOTIDE SEQUENCE</scope>
    <source>
        <strain evidence="2">CBS 168.71</strain>
    </source>
</reference>
<reference evidence="2" key="2">
    <citation type="submission" date="2023-06" db="EMBL/GenBank/DDBJ databases">
        <authorList>
            <consortium name="Lawrence Berkeley National Laboratory"/>
            <person name="Haridas S."/>
            <person name="Hensen N."/>
            <person name="Bonometti L."/>
            <person name="Westerberg I."/>
            <person name="Brannstrom I.O."/>
            <person name="Guillou S."/>
            <person name="Cros-Aarteil S."/>
            <person name="Calhoun S."/>
            <person name="Kuo A."/>
            <person name="Mondo S."/>
            <person name="Pangilinan J."/>
            <person name="Riley R."/>
            <person name="Labutti K."/>
            <person name="Andreopoulos B."/>
            <person name="Lipzen A."/>
            <person name="Chen C."/>
            <person name="Yanf M."/>
            <person name="Daum C."/>
            <person name="Ng V."/>
            <person name="Clum A."/>
            <person name="Steindorff A."/>
            <person name="Ohm R."/>
            <person name="Martin F."/>
            <person name="Silar P."/>
            <person name="Natvig D."/>
            <person name="Lalanne C."/>
            <person name="Gautier V."/>
            <person name="Ament-Velasquez S.L."/>
            <person name="Kruys A."/>
            <person name="Hutchinson M.I."/>
            <person name="Powell A.J."/>
            <person name="Barry K."/>
            <person name="Miller A.N."/>
            <person name="Grigoriev I.V."/>
            <person name="Debuchy R."/>
            <person name="Gladieux P."/>
            <person name="Thoren M.H."/>
            <person name="Johannesson H."/>
        </authorList>
    </citation>
    <scope>NUCLEOTIDE SEQUENCE</scope>
    <source>
        <strain evidence="2">CBS 168.71</strain>
    </source>
</reference>
<dbReference type="GeneID" id="87842902"/>
<gene>
    <name evidence="2" type="ORF">B0H64DRAFT_431248</name>
</gene>
<protein>
    <submittedName>
        <fullName evidence="2">Kinase-like domain-containing protein</fullName>
    </submittedName>
</protein>
<evidence type="ECO:0000313" key="2">
    <source>
        <dbReference type="EMBL" id="KAK3297273.1"/>
    </source>
</evidence>
<organism evidence="2 3">
    <name type="scientific">Chaetomium fimeti</name>
    <dbReference type="NCBI Taxonomy" id="1854472"/>
    <lineage>
        <taxon>Eukaryota</taxon>
        <taxon>Fungi</taxon>
        <taxon>Dikarya</taxon>
        <taxon>Ascomycota</taxon>
        <taxon>Pezizomycotina</taxon>
        <taxon>Sordariomycetes</taxon>
        <taxon>Sordariomycetidae</taxon>
        <taxon>Sordariales</taxon>
        <taxon>Chaetomiaceae</taxon>
        <taxon>Chaetomium</taxon>
    </lineage>
</organism>
<dbReference type="PANTHER" id="PTHR21310:SF48">
    <property type="entry name" value="AMINOGLYCOSIDE PHOSPHOTRANSFERASE DOMAIN-CONTAINING PROTEIN"/>
    <property type="match status" value="1"/>
</dbReference>
<accession>A0AAE0LTS6</accession>
<dbReference type="RefSeq" id="XP_062660787.1">
    <property type="nucleotide sequence ID" value="XM_062805954.1"/>
</dbReference>